<sequence>MTHKSVKHLLQAIDQGHLKKIIYLIKHGYNIYVKNTLKQNLLVYILQQQSYQQDSSLIKKRFQIFEYFISNYNFDIHSFDSYGKNLFNWATNLNCTQEAIYLLNSYPGDIDILTRDQYGSCSLHYAVEHGNDTLVHAIVNYLLRYRLRFDIKDAYNYTPEDLARKFGYDKICHFLIQACRSTIYMSREIPLQQSLPPLPNKIKTVTASSSVLSVSSEYFNVLETRIHNAKNSDDWKTVAALRAFKRNINDKFPNRIPDNILHSDIKISSIPSLPPILSTNNTSQSNSPPEQMLHLFETQMSPSFRQPFIPIYQQSIMSTIVPQRTPNGQNKNPPISSAQMSTILNLRKRDSDTSQGSNLGLQDIQNQVSMPSAYKQRRQSAVPAN</sequence>
<evidence type="ECO:0000256" key="1">
    <source>
        <dbReference type="ARBA" id="ARBA00022737"/>
    </source>
</evidence>
<feature type="compositionally biased region" description="Polar residues" evidence="4">
    <location>
        <begin position="353"/>
        <end position="370"/>
    </location>
</feature>
<dbReference type="PROSITE" id="PS50088">
    <property type="entry name" value="ANK_REPEAT"/>
    <property type="match status" value="1"/>
</dbReference>
<dbReference type="EMBL" id="CAJNOG010000330">
    <property type="protein sequence ID" value="CAF1178628.1"/>
    <property type="molecule type" value="Genomic_DNA"/>
</dbReference>
<evidence type="ECO:0000313" key="6">
    <source>
        <dbReference type="EMBL" id="CAF3769986.1"/>
    </source>
</evidence>
<evidence type="ECO:0000256" key="4">
    <source>
        <dbReference type="SAM" id="MobiDB-lite"/>
    </source>
</evidence>
<dbReference type="Proteomes" id="UP000663845">
    <property type="component" value="Unassembled WGS sequence"/>
</dbReference>
<dbReference type="AlphaFoldDB" id="A0A814UUE7"/>
<proteinExistence type="predicted"/>
<comment type="caution">
    <text evidence="5">The sequence shown here is derived from an EMBL/GenBank/DDBJ whole genome shotgun (WGS) entry which is preliminary data.</text>
</comment>
<feature type="repeat" description="ANK" evidence="3">
    <location>
        <begin position="118"/>
        <end position="154"/>
    </location>
</feature>
<dbReference type="InterPro" id="IPR002110">
    <property type="entry name" value="Ankyrin_rpt"/>
</dbReference>
<gene>
    <name evidence="5" type="ORF">JYZ213_LOCUS25647</name>
    <name evidence="6" type="ORF">OXD698_LOCUS16531</name>
</gene>
<dbReference type="InterPro" id="IPR036770">
    <property type="entry name" value="Ankyrin_rpt-contain_sf"/>
</dbReference>
<dbReference type="SUPFAM" id="SSF48403">
    <property type="entry name" value="Ankyrin repeat"/>
    <property type="match status" value="1"/>
</dbReference>
<dbReference type="EMBL" id="CAJOAZ010001136">
    <property type="protein sequence ID" value="CAF3769986.1"/>
    <property type="molecule type" value="Genomic_DNA"/>
</dbReference>
<keyword evidence="2 3" id="KW-0040">ANK repeat</keyword>
<dbReference type="Proteomes" id="UP000663844">
    <property type="component" value="Unassembled WGS sequence"/>
</dbReference>
<evidence type="ECO:0000256" key="2">
    <source>
        <dbReference type="ARBA" id="ARBA00023043"/>
    </source>
</evidence>
<evidence type="ECO:0000313" key="5">
    <source>
        <dbReference type="EMBL" id="CAF1178628.1"/>
    </source>
</evidence>
<keyword evidence="1" id="KW-0677">Repeat</keyword>
<dbReference type="PANTHER" id="PTHR24126">
    <property type="entry name" value="ANKYRIN REPEAT, PH AND SEC7 DOMAIN CONTAINING PROTEIN SECG-RELATED"/>
    <property type="match status" value="1"/>
</dbReference>
<feature type="region of interest" description="Disordered" evidence="4">
    <location>
        <begin position="349"/>
        <end position="385"/>
    </location>
</feature>
<reference evidence="5" key="1">
    <citation type="submission" date="2021-02" db="EMBL/GenBank/DDBJ databases">
        <authorList>
            <person name="Nowell W R."/>
        </authorList>
    </citation>
    <scope>NUCLEOTIDE SEQUENCE</scope>
</reference>
<dbReference type="Gene3D" id="1.25.40.20">
    <property type="entry name" value="Ankyrin repeat-containing domain"/>
    <property type="match status" value="1"/>
</dbReference>
<protein>
    <submittedName>
        <fullName evidence="5">Uncharacterized protein</fullName>
    </submittedName>
</protein>
<name>A0A814UUE7_9BILA</name>
<accession>A0A814UUE7</accession>
<organism evidence="5 7">
    <name type="scientific">Adineta steineri</name>
    <dbReference type="NCBI Taxonomy" id="433720"/>
    <lineage>
        <taxon>Eukaryota</taxon>
        <taxon>Metazoa</taxon>
        <taxon>Spiralia</taxon>
        <taxon>Gnathifera</taxon>
        <taxon>Rotifera</taxon>
        <taxon>Eurotatoria</taxon>
        <taxon>Bdelloidea</taxon>
        <taxon>Adinetida</taxon>
        <taxon>Adinetidae</taxon>
        <taxon>Adineta</taxon>
    </lineage>
</organism>
<evidence type="ECO:0000313" key="7">
    <source>
        <dbReference type="Proteomes" id="UP000663845"/>
    </source>
</evidence>
<dbReference type="PANTHER" id="PTHR24126:SF14">
    <property type="entry name" value="ANK_REP_REGION DOMAIN-CONTAINING PROTEIN"/>
    <property type="match status" value="1"/>
</dbReference>
<evidence type="ECO:0000256" key="3">
    <source>
        <dbReference type="PROSITE-ProRule" id="PRU00023"/>
    </source>
</evidence>